<evidence type="ECO:0000256" key="7">
    <source>
        <dbReference type="ARBA" id="ARBA00022679"/>
    </source>
</evidence>
<dbReference type="Proteomes" id="UP001321763">
    <property type="component" value="Chromosome"/>
</dbReference>
<dbReference type="GO" id="GO:0005524">
    <property type="term" value="F:ATP binding"/>
    <property type="evidence" value="ECO:0007669"/>
    <property type="project" value="UniProtKB-KW"/>
</dbReference>
<dbReference type="Pfam" id="PF00672">
    <property type="entry name" value="HAMP"/>
    <property type="match status" value="1"/>
</dbReference>
<evidence type="ECO:0000313" key="17">
    <source>
        <dbReference type="EMBL" id="RXI50728.1"/>
    </source>
</evidence>
<dbReference type="CDD" id="cd00130">
    <property type="entry name" value="PAS"/>
    <property type="match status" value="1"/>
</dbReference>
<evidence type="ECO:0000256" key="6">
    <source>
        <dbReference type="ARBA" id="ARBA00022553"/>
    </source>
</evidence>
<keyword evidence="10" id="KW-0067">ATP-binding</keyword>
<feature type="transmembrane region" description="Helical" evidence="13">
    <location>
        <begin position="155"/>
        <end position="176"/>
    </location>
</feature>
<dbReference type="GO" id="GO:0000155">
    <property type="term" value="F:phosphorelay sensor kinase activity"/>
    <property type="evidence" value="ECO:0007669"/>
    <property type="project" value="InterPro"/>
</dbReference>
<dbReference type="InterPro" id="IPR003660">
    <property type="entry name" value="HAMP_dom"/>
</dbReference>
<dbReference type="GO" id="GO:0005886">
    <property type="term" value="C:plasma membrane"/>
    <property type="evidence" value="ECO:0007669"/>
    <property type="project" value="UniProtKB-SubCell"/>
</dbReference>
<evidence type="ECO:0000256" key="8">
    <source>
        <dbReference type="ARBA" id="ARBA00022741"/>
    </source>
</evidence>
<dbReference type="Gene3D" id="6.10.340.10">
    <property type="match status" value="1"/>
</dbReference>
<keyword evidence="11" id="KW-0902">Two-component regulatory system</keyword>
<evidence type="ECO:0000256" key="9">
    <source>
        <dbReference type="ARBA" id="ARBA00022777"/>
    </source>
</evidence>
<keyword evidence="7" id="KW-0808">Transferase</keyword>
<dbReference type="InterPro" id="IPR003594">
    <property type="entry name" value="HATPase_dom"/>
</dbReference>
<dbReference type="PANTHER" id="PTHR45453:SF1">
    <property type="entry name" value="PHOSPHATE REGULON SENSOR PROTEIN PHOR"/>
    <property type="match status" value="1"/>
</dbReference>
<dbReference type="SUPFAM" id="SSF158472">
    <property type="entry name" value="HAMP domain-like"/>
    <property type="match status" value="1"/>
</dbReference>
<dbReference type="InterPro" id="IPR000014">
    <property type="entry name" value="PAS"/>
</dbReference>
<dbReference type="SUPFAM" id="SSF47384">
    <property type="entry name" value="Homodimeric domain of signal transducing histidine kinase"/>
    <property type="match status" value="1"/>
</dbReference>
<reference evidence="16 19" key="2">
    <citation type="submission" date="2022-09" db="EMBL/GenBank/DDBJ databases">
        <title>complete genome sequences of Clostridium tetani str. KHSU-234311-028 isolated from soil.</title>
        <authorList>
            <person name="Sekizuka T."/>
            <person name="Shitada C."/>
            <person name="Takahashi M."/>
            <person name="Kuroda M."/>
        </authorList>
    </citation>
    <scope>NUCLEOTIDE SEQUENCE [LARGE SCALE GENOMIC DNA]</scope>
    <source>
        <strain evidence="16 19">KHSU-234311-028</strain>
    </source>
</reference>
<dbReference type="InterPro" id="IPR036890">
    <property type="entry name" value="HATPase_C_sf"/>
</dbReference>
<dbReference type="EMBL" id="QMAP01000001">
    <property type="protein sequence ID" value="RXI50728.1"/>
    <property type="molecule type" value="Genomic_DNA"/>
</dbReference>
<dbReference type="CDD" id="cd00082">
    <property type="entry name" value="HisKA"/>
    <property type="match status" value="1"/>
</dbReference>
<dbReference type="GO" id="GO:0045121">
    <property type="term" value="C:membrane raft"/>
    <property type="evidence" value="ECO:0007669"/>
    <property type="project" value="UniProtKB-SubCell"/>
</dbReference>
<sequence length="571" mass="65525">MKKRLMRHMLATLTFSMIFVITFFAVITNYKYMENSKAMLKVNNEIVVKMLKFNDVKDKKTIVPYIFNDSDIRISCVDQNDKLIFDSHLKNHDGEFYGEREEIIEAREKGEGFKIRYSQSENMNTMYFAKLLENGFIIRTSTSLGDVSILRGKYFIYYLIIIILSTLGAFIFASKLSSSIVNPIKKLEFITSRIAAGELDRRVNINSKDEIGQLSNTFNNMADKLQYTINDSIEKQNKLEAILKSMDNGVIAVDKDFKIIMINPYAKEIFSIEQDIIGENLLDKIKSYELKEIFKEDNIEDYREVKILSPKEKNLRVKTTDIKIGKQLIGTVAVVQDVTEIKKLENIRSQFVANVTHELKTPLTSIRGFAETLKYVEDKETKDKFLNIINDESDRLTRLINDILALSHIENSNDMKLENISINEMLEDIVYLMENSAKDKNIELFIVGDKVQPIKGDRDRFKQMMINLVDNGIKYTEEGGKVYIGAKEEDNNCIVWVEDTGVGISKEHVERLFERFYRVDKARSRSQGGTGLGLAIVKHIVLGFGGTIKIESEEGKGSKFIIRIPIKSNLV</sequence>
<dbReference type="Pfam" id="PF00512">
    <property type="entry name" value="HisKA"/>
    <property type="match status" value="1"/>
</dbReference>
<evidence type="ECO:0000259" key="15">
    <source>
        <dbReference type="PROSITE" id="PS50885"/>
    </source>
</evidence>
<dbReference type="CDD" id="cd00075">
    <property type="entry name" value="HATPase"/>
    <property type="match status" value="1"/>
</dbReference>
<evidence type="ECO:0000313" key="19">
    <source>
        <dbReference type="Proteomes" id="UP001321763"/>
    </source>
</evidence>
<keyword evidence="13" id="KW-1133">Transmembrane helix</keyword>
<dbReference type="PANTHER" id="PTHR45453">
    <property type="entry name" value="PHOSPHATE REGULON SENSOR PROTEIN PHOR"/>
    <property type="match status" value="1"/>
</dbReference>
<dbReference type="RefSeq" id="WP_129029716.1">
    <property type="nucleotide sequence ID" value="NZ_AP026806.1"/>
</dbReference>
<dbReference type="EMBL" id="AP026818">
    <property type="protein sequence ID" value="BDR80725.1"/>
    <property type="molecule type" value="Genomic_DNA"/>
</dbReference>
<comment type="catalytic activity">
    <reaction evidence="1">
        <text>ATP + protein L-histidine = ADP + protein N-phospho-L-histidine.</text>
        <dbReference type="EC" id="2.7.13.3"/>
    </reaction>
</comment>
<keyword evidence="12 13" id="KW-0472">Membrane</keyword>
<comment type="subcellular location">
    <subcellularLocation>
        <location evidence="2">Cell membrane</location>
    </subcellularLocation>
    <subcellularLocation>
        <location evidence="3">Membrane raft</location>
        <topology evidence="3">Multi-pass membrane protein</topology>
    </subcellularLocation>
</comment>
<dbReference type="SUPFAM" id="SSF55874">
    <property type="entry name" value="ATPase domain of HSP90 chaperone/DNA topoisomerase II/histidine kinase"/>
    <property type="match status" value="1"/>
</dbReference>
<dbReference type="SUPFAM" id="SSF55785">
    <property type="entry name" value="PYP-like sensor domain (PAS domain)"/>
    <property type="match status" value="1"/>
</dbReference>
<reference evidence="17 18" key="1">
    <citation type="submission" date="2018-06" db="EMBL/GenBank/DDBJ databases">
        <title>Genome conservation of Clostridium tetani.</title>
        <authorList>
            <person name="Bruggemann H."/>
            <person name="Popoff M.R."/>
        </authorList>
    </citation>
    <scope>NUCLEOTIDE SEQUENCE [LARGE SCALE GENOMIC DNA]</scope>
    <source>
        <strain evidence="17 18">2017.061</strain>
    </source>
</reference>
<keyword evidence="9 17" id="KW-0418">Kinase</keyword>
<organism evidence="17 18">
    <name type="scientific">Clostridium tetani</name>
    <dbReference type="NCBI Taxonomy" id="1513"/>
    <lineage>
        <taxon>Bacteria</taxon>
        <taxon>Bacillati</taxon>
        <taxon>Bacillota</taxon>
        <taxon>Clostridia</taxon>
        <taxon>Eubacteriales</taxon>
        <taxon>Clostridiaceae</taxon>
        <taxon>Clostridium</taxon>
    </lineage>
</organism>
<dbReference type="AlphaFoldDB" id="A0A4Q0VEQ6"/>
<dbReference type="Pfam" id="PF13188">
    <property type="entry name" value="PAS_8"/>
    <property type="match status" value="1"/>
</dbReference>
<dbReference type="Pfam" id="PF02518">
    <property type="entry name" value="HATPase_c"/>
    <property type="match status" value="1"/>
</dbReference>
<dbReference type="CDD" id="cd06225">
    <property type="entry name" value="HAMP"/>
    <property type="match status" value="1"/>
</dbReference>
<dbReference type="FunFam" id="3.30.565.10:FF:000023">
    <property type="entry name" value="PAS domain-containing sensor histidine kinase"/>
    <property type="match status" value="1"/>
</dbReference>
<name>A0A4Q0VEQ6_CLOTA</name>
<gene>
    <name evidence="17" type="ORF">DP130_01820</name>
    <name evidence="16" type="ORF">K234311028_09710</name>
</gene>
<evidence type="ECO:0000313" key="16">
    <source>
        <dbReference type="EMBL" id="BDR80725.1"/>
    </source>
</evidence>
<dbReference type="Gene3D" id="1.10.287.130">
    <property type="match status" value="1"/>
</dbReference>
<dbReference type="Gene3D" id="3.30.565.10">
    <property type="entry name" value="Histidine kinase-like ATPase, C-terminal domain"/>
    <property type="match status" value="1"/>
</dbReference>
<evidence type="ECO:0000313" key="18">
    <source>
        <dbReference type="Proteomes" id="UP000290921"/>
    </source>
</evidence>
<dbReference type="EC" id="2.7.13.3" evidence="4"/>
<dbReference type="SMART" id="SM00388">
    <property type="entry name" value="HisKA"/>
    <property type="match status" value="1"/>
</dbReference>
<evidence type="ECO:0000256" key="12">
    <source>
        <dbReference type="ARBA" id="ARBA00023136"/>
    </source>
</evidence>
<dbReference type="GO" id="GO:0016036">
    <property type="term" value="P:cellular response to phosphate starvation"/>
    <property type="evidence" value="ECO:0007669"/>
    <property type="project" value="TreeGrafter"/>
</dbReference>
<dbReference type="SMART" id="SM00387">
    <property type="entry name" value="HATPase_c"/>
    <property type="match status" value="1"/>
</dbReference>
<dbReference type="FunFam" id="1.10.287.130:FF:000001">
    <property type="entry name" value="Two-component sensor histidine kinase"/>
    <property type="match status" value="1"/>
</dbReference>
<evidence type="ECO:0000256" key="11">
    <source>
        <dbReference type="ARBA" id="ARBA00023012"/>
    </source>
</evidence>
<dbReference type="InterPro" id="IPR050351">
    <property type="entry name" value="BphY/WalK/GraS-like"/>
</dbReference>
<evidence type="ECO:0000256" key="4">
    <source>
        <dbReference type="ARBA" id="ARBA00012438"/>
    </source>
</evidence>
<dbReference type="Gene3D" id="3.30.450.20">
    <property type="entry name" value="PAS domain"/>
    <property type="match status" value="1"/>
</dbReference>
<dbReference type="NCBIfam" id="NF046044">
    <property type="entry name" value="PnpS"/>
    <property type="match status" value="1"/>
</dbReference>
<keyword evidence="13" id="KW-0812">Transmembrane</keyword>
<proteinExistence type="predicted"/>
<dbReference type="NCBIfam" id="TIGR00229">
    <property type="entry name" value="sensory_box"/>
    <property type="match status" value="1"/>
</dbReference>
<evidence type="ECO:0000259" key="14">
    <source>
        <dbReference type="PROSITE" id="PS50109"/>
    </source>
</evidence>
<keyword evidence="8" id="KW-0547">Nucleotide-binding</keyword>
<accession>A0A4Q0VEQ6</accession>
<evidence type="ECO:0000256" key="10">
    <source>
        <dbReference type="ARBA" id="ARBA00022840"/>
    </source>
</evidence>
<evidence type="ECO:0000256" key="3">
    <source>
        <dbReference type="ARBA" id="ARBA00004314"/>
    </source>
</evidence>
<dbReference type="Proteomes" id="UP000290921">
    <property type="component" value="Unassembled WGS sequence"/>
</dbReference>
<dbReference type="InterPro" id="IPR005467">
    <property type="entry name" value="His_kinase_dom"/>
</dbReference>
<evidence type="ECO:0000256" key="1">
    <source>
        <dbReference type="ARBA" id="ARBA00000085"/>
    </source>
</evidence>
<dbReference type="GO" id="GO:0004721">
    <property type="term" value="F:phosphoprotein phosphatase activity"/>
    <property type="evidence" value="ECO:0007669"/>
    <property type="project" value="TreeGrafter"/>
</dbReference>
<feature type="domain" description="Histidine kinase" evidence="14">
    <location>
        <begin position="354"/>
        <end position="568"/>
    </location>
</feature>
<dbReference type="PROSITE" id="PS50885">
    <property type="entry name" value="HAMP"/>
    <property type="match status" value="1"/>
</dbReference>
<dbReference type="PROSITE" id="PS50109">
    <property type="entry name" value="HIS_KIN"/>
    <property type="match status" value="1"/>
</dbReference>
<evidence type="ECO:0000256" key="13">
    <source>
        <dbReference type="SAM" id="Phobius"/>
    </source>
</evidence>
<dbReference type="InterPro" id="IPR003661">
    <property type="entry name" value="HisK_dim/P_dom"/>
</dbReference>
<keyword evidence="6" id="KW-0597">Phosphoprotein</keyword>
<dbReference type="PRINTS" id="PR00344">
    <property type="entry name" value="BCTRLSENSOR"/>
</dbReference>
<dbReference type="SMART" id="SM00304">
    <property type="entry name" value="HAMP"/>
    <property type="match status" value="1"/>
</dbReference>
<evidence type="ECO:0000256" key="2">
    <source>
        <dbReference type="ARBA" id="ARBA00004236"/>
    </source>
</evidence>
<dbReference type="InterPro" id="IPR035965">
    <property type="entry name" value="PAS-like_dom_sf"/>
</dbReference>
<feature type="domain" description="HAMP" evidence="15">
    <location>
        <begin position="178"/>
        <end position="230"/>
    </location>
</feature>
<evidence type="ECO:0000256" key="5">
    <source>
        <dbReference type="ARBA" id="ARBA00022475"/>
    </source>
</evidence>
<dbReference type="InterPro" id="IPR004358">
    <property type="entry name" value="Sig_transdc_His_kin-like_C"/>
</dbReference>
<keyword evidence="5" id="KW-1003">Cell membrane</keyword>
<dbReference type="SMART" id="SM00091">
    <property type="entry name" value="PAS"/>
    <property type="match status" value="1"/>
</dbReference>
<protein>
    <recommendedName>
        <fullName evidence="4">histidine kinase</fullName>
        <ecNumber evidence="4">2.7.13.3</ecNumber>
    </recommendedName>
</protein>
<dbReference type="InterPro" id="IPR036097">
    <property type="entry name" value="HisK_dim/P_sf"/>
</dbReference>